<dbReference type="Proteomes" id="UP001165064">
    <property type="component" value="Unassembled WGS sequence"/>
</dbReference>
<proteinExistence type="predicted"/>
<sequence>MIYNNASRIIRTGLLNSVRFNSTIPKPSLSPALIDLRIGKIINIERHENADKLYVSQIQVEPTPAPTQTQTPNPTEQESTVTKPEKQTPAPTKTVQVCSGLVDFIPQSELLNSRVVLVMNLKPSKMRGVKSEAMLLAASNDSQVAHDDAVKVKVELVNPPSSLPLGQQLFFKGYKPVDLTSFKRLKSSKWVELASFLKTDGDGRVIFDENSDGKPSAVLGSDLNDDVCVVKSLKNCQVR</sequence>
<organism evidence="1 2">
    <name type="scientific">Ambrosiozyma monospora</name>
    <name type="common">Yeast</name>
    <name type="synonym">Endomycopsis monosporus</name>
    <dbReference type="NCBI Taxonomy" id="43982"/>
    <lineage>
        <taxon>Eukaryota</taxon>
        <taxon>Fungi</taxon>
        <taxon>Dikarya</taxon>
        <taxon>Ascomycota</taxon>
        <taxon>Saccharomycotina</taxon>
        <taxon>Pichiomycetes</taxon>
        <taxon>Pichiales</taxon>
        <taxon>Pichiaceae</taxon>
        <taxon>Ambrosiozyma</taxon>
    </lineage>
</organism>
<dbReference type="EMBL" id="BSXS01001188">
    <property type="protein sequence ID" value="GME75372.1"/>
    <property type="molecule type" value="Genomic_DNA"/>
</dbReference>
<accession>A0ACB5SWM4</accession>
<keyword evidence="2" id="KW-1185">Reference proteome</keyword>
<gene>
    <name evidence="1" type="ORF">Amon02_000213300</name>
</gene>
<reference evidence="1" key="1">
    <citation type="submission" date="2023-04" db="EMBL/GenBank/DDBJ databases">
        <title>Ambrosiozyma monospora NBRC 10751.</title>
        <authorList>
            <person name="Ichikawa N."/>
            <person name="Sato H."/>
            <person name="Tonouchi N."/>
        </authorList>
    </citation>
    <scope>NUCLEOTIDE SEQUENCE</scope>
    <source>
        <strain evidence="1">NBRC 10751</strain>
    </source>
</reference>
<evidence type="ECO:0000313" key="2">
    <source>
        <dbReference type="Proteomes" id="UP001165064"/>
    </source>
</evidence>
<comment type="caution">
    <text evidence="1">The sequence shown here is derived from an EMBL/GenBank/DDBJ whole genome shotgun (WGS) entry which is preliminary data.</text>
</comment>
<evidence type="ECO:0000313" key="1">
    <source>
        <dbReference type="EMBL" id="GME75372.1"/>
    </source>
</evidence>
<protein>
    <submittedName>
        <fullName evidence="1">Unnamed protein product</fullName>
    </submittedName>
</protein>
<name>A0ACB5SWM4_AMBMO</name>